<accession>A0A6A5BYN8</accession>
<evidence type="ECO:0000313" key="5">
    <source>
        <dbReference type="Proteomes" id="UP000444721"/>
    </source>
</evidence>
<dbReference type="OMA" id="NKEAMTI"/>
<evidence type="ECO:0000259" key="2">
    <source>
        <dbReference type="Pfam" id="PF04419"/>
    </source>
</evidence>
<dbReference type="Gene3D" id="4.10.1050.10">
    <property type="entry name" value="At2g23090-like"/>
    <property type="match status" value="1"/>
</dbReference>
<sequence length="83" mass="9452">MANQNGAKAAQKRERNMKKMATLQKKPSSQLKTNEKALTYQCNVCKQTFLCTTKREVLQEHAENKHKKSLAEAFPNIDSPSEE</sequence>
<evidence type="ECO:0000259" key="3">
    <source>
        <dbReference type="Pfam" id="PF12907"/>
    </source>
</evidence>
<dbReference type="InterPro" id="IPR039713">
    <property type="entry name" value="At2g23090-like"/>
</dbReference>
<evidence type="ECO:0000256" key="1">
    <source>
        <dbReference type="SAM" id="MobiDB-lite"/>
    </source>
</evidence>
<feature type="domain" description="Small EDRK-rich factor-like N-terminal" evidence="2">
    <location>
        <begin position="5"/>
        <end position="38"/>
    </location>
</feature>
<dbReference type="Pfam" id="PF04419">
    <property type="entry name" value="SERF-like_N"/>
    <property type="match status" value="1"/>
</dbReference>
<feature type="region of interest" description="Disordered" evidence="1">
    <location>
        <begin position="63"/>
        <end position="83"/>
    </location>
</feature>
<gene>
    <name evidence="4" type="ORF">FDP41_001787</name>
</gene>
<dbReference type="InterPro" id="IPR039438">
    <property type="entry name" value="At2g23090-like_Znf"/>
</dbReference>
<dbReference type="RefSeq" id="XP_044564157.1">
    <property type="nucleotide sequence ID" value="XM_044704909.1"/>
</dbReference>
<dbReference type="InterPro" id="IPR026939">
    <property type="entry name" value="ZNF706/At2g23090_sf"/>
</dbReference>
<dbReference type="PANTHER" id="PTHR33788:SF1">
    <property type="entry name" value="ZINC-BINDING PROTEIN"/>
    <property type="match status" value="1"/>
</dbReference>
<dbReference type="SUPFAM" id="SSF118359">
    <property type="entry name" value="Expressed protein At2g23090/F21P24.15"/>
    <property type="match status" value="1"/>
</dbReference>
<dbReference type="Proteomes" id="UP000444721">
    <property type="component" value="Unassembled WGS sequence"/>
</dbReference>
<proteinExistence type="predicted"/>
<name>A0A6A5BYN8_NAEFO</name>
<feature type="domain" description="At2g23090-like zinc-binding" evidence="3">
    <location>
        <begin position="41"/>
        <end position="76"/>
    </location>
</feature>
<dbReference type="OrthoDB" id="370932at2759"/>
<dbReference type="InterPro" id="IPR007513">
    <property type="entry name" value="SERF-like_N"/>
</dbReference>
<dbReference type="EMBL" id="VFQX01000027">
    <property type="protein sequence ID" value="KAF0979444.1"/>
    <property type="molecule type" value="Genomic_DNA"/>
</dbReference>
<protein>
    <submittedName>
        <fullName evidence="4">Uncharacterized protein</fullName>
    </submittedName>
</protein>
<dbReference type="VEuPathDB" id="AmoebaDB:FDP41_001787"/>
<keyword evidence="5" id="KW-1185">Reference proteome</keyword>
<dbReference type="PANTHER" id="PTHR33788">
    <property type="entry name" value="OS07G0114300 PROTEIN"/>
    <property type="match status" value="1"/>
</dbReference>
<comment type="caution">
    <text evidence="4">The sequence shown here is derived from an EMBL/GenBank/DDBJ whole genome shotgun (WGS) entry which is preliminary data.</text>
</comment>
<dbReference type="AlphaFoldDB" id="A0A6A5BYN8"/>
<organism evidence="4 5">
    <name type="scientific">Naegleria fowleri</name>
    <name type="common">Brain eating amoeba</name>
    <dbReference type="NCBI Taxonomy" id="5763"/>
    <lineage>
        <taxon>Eukaryota</taxon>
        <taxon>Discoba</taxon>
        <taxon>Heterolobosea</taxon>
        <taxon>Tetramitia</taxon>
        <taxon>Eutetramitia</taxon>
        <taxon>Vahlkampfiidae</taxon>
        <taxon>Naegleria</taxon>
    </lineage>
</organism>
<evidence type="ECO:0000313" key="4">
    <source>
        <dbReference type="EMBL" id="KAF0979444.1"/>
    </source>
</evidence>
<feature type="region of interest" description="Disordered" evidence="1">
    <location>
        <begin position="1"/>
        <end position="31"/>
    </location>
</feature>
<dbReference type="Pfam" id="PF12907">
    <property type="entry name" value="zf-met2"/>
    <property type="match status" value="1"/>
</dbReference>
<dbReference type="GeneID" id="68109005"/>
<reference evidence="4 5" key="1">
    <citation type="journal article" date="2019" name="Sci. Rep.">
        <title>Nanopore sequencing improves the draft genome of the human pathogenic amoeba Naegleria fowleri.</title>
        <authorList>
            <person name="Liechti N."/>
            <person name="Schurch N."/>
            <person name="Bruggmann R."/>
            <person name="Wittwer M."/>
        </authorList>
    </citation>
    <scope>NUCLEOTIDE SEQUENCE [LARGE SCALE GENOMIC DNA]</scope>
    <source>
        <strain evidence="4 5">ATCC 30894</strain>
    </source>
</reference>